<dbReference type="RefSeq" id="WP_211870017.1">
    <property type="nucleotide sequence ID" value="NZ_JAAEDI010000018.1"/>
</dbReference>
<dbReference type="InterPro" id="IPR008768">
    <property type="entry name" value="Gp9-like"/>
</dbReference>
<name>A0ABS5EJZ4_9PROT</name>
<feature type="compositionally biased region" description="Low complexity" evidence="1">
    <location>
        <begin position="36"/>
        <end position="61"/>
    </location>
</feature>
<protein>
    <recommendedName>
        <fullName evidence="4">Scaffolding protein</fullName>
    </recommendedName>
</protein>
<sequence>MHPFRYALMRRAVMAAEDGGAGGGGSADPNAGGGAAATTGGDPPSIFDAAGTGAPPTGTDGKPVRPDYVAEQFWDAEKGEVRTEQMARSWKDLRGQVSRGEGKMPETAEGYTLPTIEGMPADLIKADDPLWVAVRTAAHAHNVTEAQLQALVKPYLAAMTKAQGAAPDPEAERAAIMAERRAELALLGPGGEQLVRDVGGWIGGMEASGALTKDEAQALKALGTAAGVRALAKMREAQGHPAIPTDAYAADAMSQADAQKMLQDGYATKDQAKIDKATNALNELQRRGMLKPAA</sequence>
<comment type="caution">
    <text evidence="2">The sequence shown here is derived from an EMBL/GenBank/DDBJ whole genome shotgun (WGS) entry which is preliminary data.</text>
</comment>
<accession>A0ABS5EJZ4</accession>
<dbReference type="Pfam" id="PF05396">
    <property type="entry name" value="Phage_T7_Capsid"/>
    <property type="match status" value="1"/>
</dbReference>
<organism evidence="2 3">
    <name type="scientific">Neoroseomonas terrae</name>
    <dbReference type="NCBI Taxonomy" id="424799"/>
    <lineage>
        <taxon>Bacteria</taxon>
        <taxon>Pseudomonadati</taxon>
        <taxon>Pseudomonadota</taxon>
        <taxon>Alphaproteobacteria</taxon>
        <taxon>Acetobacterales</taxon>
        <taxon>Acetobacteraceae</taxon>
        <taxon>Neoroseomonas</taxon>
    </lineage>
</organism>
<gene>
    <name evidence="2" type="ORF">GXW78_16870</name>
</gene>
<reference evidence="3" key="1">
    <citation type="journal article" date="2021" name="Syst. Appl. Microbiol.">
        <title>Roseomonas hellenica sp. nov., isolated from roots of wild-growing Alkanna tinctoria.</title>
        <authorList>
            <person name="Rat A."/>
            <person name="Naranjo H.D."/>
            <person name="Lebbe L."/>
            <person name="Cnockaert M."/>
            <person name="Krigas N."/>
            <person name="Grigoriadou K."/>
            <person name="Maloupa E."/>
            <person name="Willems A."/>
        </authorList>
    </citation>
    <scope>NUCLEOTIDE SEQUENCE [LARGE SCALE GENOMIC DNA]</scope>
    <source>
        <strain evidence="3">LMG 31159</strain>
    </source>
</reference>
<evidence type="ECO:0008006" key="4">
    <source>
        <dbReference type="Google" id="ProtNLM"/>
    </source>
</evidence>
<evidence type="ECO:0000313" key="2">
    <source>
        <dbReference type="EMBL" id="MBR0651348.1"/>
    </source>
</evidence>
<dbReference type="EMBL" id="JAAEDI010000018">
    <property type="protein sequence ID" value="MBR0651348.1"/>
    <property type="molecule type" value="Genomic_DNA"/>
</dbReference>
<proteinExistence type="predicted"/>
<evidence type="ECO:0000313" key="3">
    <source>
        <dbReference type="Proteomes" id="UP000698752"/>
    </source>
</evidence>
<dbReference type="Proteomes" id="UP000698752">
    <property type="component" value="Unassembled WGS sequence"/>
</dbReference>
<keyword evidence="3" id="KW-1185">Reference proteome</keyword>
<feature type="compositionally biased region" description="Gly residues" evidence="1">
    <location>
        <begin position="19"/>
        <end position="35"/>
    </location>
</feature>
<feature type="region of interest" description="Disordered" evidence="1">
    <location>
        <begin position="18"/>
        <end position="65"/>
    </location>
</feature>
<evidence type="ECO:0000256" key="1">
    <source>
        <dbReference type="SAM" id="MobiDB-lite"/>
    </source>
</evidence>